<dbReference type="InterPro" id="IPR012341">
    <property type="entry name" value="6hp_glycosidase-like_sf"/>
</dbReference>
<protein>
    <recommendedName>
        <fullName evidence="3">Metal-independent alpha-mannosidase</fullName>
    </recommendedName>
</protein>
<evidence type="ECO:0000313" key="2">
    <source>
        <dbReference type="Proteomes" id="UP000199475"/>
    </source>
</evidence>
<sequence length="421" mass="47018">MRPITNPAGEPLLAALDLWAARIRDAVGETAAERFHRMMLDTWCTTMSRNGDGMFVITGDIPAMWLRDSSAQVWPFLRLVDVPEVAGTLRGIVREQWRCIAVDAYANAFNAGPTGAHFDPEDLDLDPGVWERKYEIDSLAFAVQLAHRLWRATGDAGHLDEQVHDGCRAILELWRREQRHFELSDYRHVRDSEPWDTLGEDGRGTPVAVTGMTWSGFRPSDDACTYGYNIPAQLMAVMALRLVAEFAGHWGDDQLGSDARALAGEISDGVERFGMVDGRFAYEVDGLGGVLEMDDANMPSLLSLPLTSDIPAEDARYRRTREWVLSDENPFHHRGAHAEGIGSPHTPSGYVWHIALAVQGLTGSVEEGRRCLETILATDGGTGWTHESFDPDDPTRFTRPWFSWSNSMACELMMRLVDERD</sequence>
<evidence type="ECO:0000313" key="1">
    <source>
        <dbReference type="EMBL" id="SDL35977.1"/>
    </source>
</evidence>
<dbReference type="InterPro" id="IPR008313">
    <property type="entry name" value="GH125"/>
</dbReference>
<evidence type="ECO:0008006" key="3">
    <source>
        <dbReference type="Google" id="ProtNLM"/>
    </source>
</evidence>
<dbReference type="RefSeq" id="WP_093249929.1">
    <property type="nucleotide sequence ID" value="NZ_FNGP01000002.1"/>
</dbReference>
<dbReference type="PANTHER" id="PTHR31047">
    <property type="entry name" value="MEIOTICALLY UP-REGULATED GENE 157 PROTEIN"/>
    <property type="match status" value="1"/>
</dbReference>
<dbReference type="SMART" id="SM01149">
    <property type="entry name" value="DUF1237"/>
    <property type="match status" value="1"/>
</dbReference>
<name>A0A1G9JEE0_9ACTN</name>
<keyword evidence="2" id="KW-1185">Reference proteome</keyword>
<dbReference type="AlphaFoldDB" id="A0A1G9JEE0"/>
<reference evidence="1 2" key="1">
    <citation type="submission" date="2016-10" db="EMBL/GenBank/DDBJ databases">
        <authorList>
            <person name="de Groot N.N."/>
        </authorList>
    </citation>
    <scope>NUCLEOTIDE SEQUENCE [LARGE SCALE GENOMIC DNA]</scope>
    <source>
        <strain evidence="1 2">CGMCC 1.9159</strain>
    </source>
</reference>
<dbReference type="InterPro" id="IPR008928">
    <property type="entry name" value="6-hairpin_glycosidase_sf"/>
</dbReference>
<dbReference type="Pfam" id="PF06824">
    <property type="entry name" value="Glyco_hydro_125"/>
    <property type="match status" value="1"/>
</dbReference>
<dbReference type="EMBL" id="FNGP01000002">
    <property type="protein sequence ID" value="SDL35977.1"/>
    <property type="molecule type" value="Genomic_DNA"/>
</dbReference>
<dbReference type="PANTHER" id="PTHR31047:SF0">
    <property type="entry name" value="MEIOTICALLY UP-REGULATED GENE 157 PROTEIN"/>
    <property type="match status" value="1"/>
</dbReference>
<dbReference type="OrthoDB" id="181472at2"/>
<dbReference type="STRING" id="686624.SAMN04488242_1207"/>
<proteinExistence type="predicted"/>
<dbReference type="Proteomes" id="UP000199475">
    <property type="component" value="Unassembled WGS sequence"/>
</dbReference>
<accession>A0A1G9JEE0</accession>
<dbReference type="GO" id="GO:0005975">
    <property type="term" value="P:carbohydrate metabolic process"/>
    <property type="evidence" value="ECO:0007669"/>
    <property type="project" value="InterPro"/>
</dbReference>
<gene>
    <name evidence="1" type="ORF">SAMN04488242_1207</name>
</gene>
<organism evidence="1 2">
    <name type="scientific">Tessaracoccus oleiagri</name>
    <dbReference type="NCBI Taxonomy" id="686624"/>
    <lineage>
        <taxon>Bacteria</taxon>
        <taxon>Bacillati</taxon>
        <taxon>Actinomycetota</taxon>
        <taxon>Actinomycetes</taxon>
        <taxon>Propionibacteriales</taxon>
        <taxon>Propionibacteriaceae</taxon>
        <taxon>Tessaracoccus</taxon>
    </lineage>
</organism>
<dbReference type="Gene3D" id="1.50.10.10">
    <property type="match status" value="1"/>
</dbReference>
<dbReference type="SUPFAM" id="SSF48208">
    <property type="entry name" value="Six-hairpin glycosidases"/>
    <property type="match status" value="1"/>
</dbReference>
<dbReference type="PIRSF" id="PIRSF028846">
    <property type="entry name" value="UCP028846"/>
    <property type="match status" value="1"/>
</dbReference>